<evidence type="ECO:0000259" key="4">
    <source>
        <dbReference type="PROSITE" id="PS50893"/>
    </source>
</evidence>
<dbReference type="GO" id="GO:0005304">
    <property type="term" value="F:L-valine transmembrane transporter activity"/>
    <property type="evidence" value="ECO:0007669"/>
    <property type="project" value="TreeGrafter"/>
</dbReference>
<dbReference type="GO" id="GO:0015808">
    <property type="term" value="P:L-alanine transport"/>
    <property type="evidence" value="ECO:0007669"/>
    <property type="project" value="TreeGrafter"/>
</dbReference>
<dbReference type="SUPFAM" id="SSF52540">
    <property type="entry name" value="P-loop containing nucleoside triphosphate hydrolases"/>
    <property type="match status" value="1"/>
</dbReference>
<dbReference type="Pfam" id="PF12399">
    <property type="entry name" value="BCA_ABC_TP_C"/>
    <property type="match status" value="1"/>
</dbReference>
<dbReference type="InterPro" id="IPR027417">
    <property type="entry name" value="P-loop_NTPase"/>
</dbReference>
<dbReference type="GO" id="GO:0005886">
    <property type="term" value="C:plasma membrane"/>
    <property type="evidence" value="ECO:0007669"/>
    <property type="project" value="TreeGrafter"/>
</dbReference>
<keyword evidence="2" id="KW-0547">Nucleotide-binding</keyword>
<evidence type="ECO:0000313" key="5">
    <source>
        <dbReference type="EMBL" id="HGV97143.1"/>
    </source>
</evidence>
<reference evidence="5" key="1">
    <citation type="journal article" date="2020" name="mSystems">
        <title>Genome- and Community-Level Interaction Insights into Carbon Utilization and Element Cycling Functions of Hydrothermarchaeota in Hydrothermal Sediment.</title>
        <authorList>
            <person name="Zhou Z."/>
            <person name="Liu Y."/>
            <person name="Xu W."/>
            <person name="Pan J."/>
            <person name="Luo Z.H."/>
            <person name="Li M."/>
        </authorList>
    </citation>
    <scope>NUCLEOTIDE SEQUENCE [LARGE SCALE GENOMIC DNA]</scope>
    <source>
        <strain evidence="5">SpSt-774</strain>
    </source>
</reference>
<dbReference type="GO" id="GO:1903806">
    <property type="term" value="P:L-isoleucine import across plasma membrane"/>
    <property type="evidence" value="ECO:0007669"/>
    <property type="project" value="TreeGrafter"/>
</dbReference>
<dbReference type="InterPro" id="IPR032823">
    <property type="entry name" value="BCA_ABC_TP_C"/>
</dbReference>
<keyword evidence="1" id="KW-0813">Transport</keyword>
<dbReference type="AlphaFoldDB" id="A0A7C4TGB2"/>
<dbReference type="PANTHER" id="PTHR45772">
    <property type="entry name" value="CONSERVED COMPONENT OF ABC TRANSPORTER FOR NATURAL AMINO ACIDS-RELATED"/>
    <property type="match status" value="1"/>
</dbReference>
<dbReference type="FunFam" id="3.40.50.300:FF:000421">
    <property type="entry name" value="Branched-chain amino acid ABC transporter ATP-binding protein"/>
    <property type="match status" value="1"/>
</dbReference>
<dbReference type="SMART" id="SM00382">
    <property type="entry name" value="AAA"/>
    <property type="match status" value="1"/>
</dbReference>
<organism evidence="5">
    <name type="scientific">candidate division WOR-3 bacterium</name>
    <dbReference type="NCBI Taxonomy" id="2052148"/>
    <lineage>
        <taxon>Bacteria</taxon>
        <taxon>Bacteria division WOR-3</taxon>
    </lineage>
</organism>
<proteinExistence type="predicted"/>
<dbReference type="InterPro" id="IPR003593">
    <property type="entry name" value="AAA+_ATPase"/>
</dbReference>
<dbReference type="PROSITE" id="PS50893">
    <property type="entry name" value="ABC_TRANSPORTER_2"/>
    <property type="match status" value="1"/>
</dbReference>
<evidence type="ECO:0000256" key="3">
    <source>
        <dbReference type="ARBA" id="ARBA00022840"/>
    </source>
</evidence>
<comment type="caution">
    <text evidence="5">The sequence shown here is derived from an EMBL/GenBank/DDBJ whole genome shotgun (WGS) entry which is preliminary data.</text>
</comment>
<name>A0A7C4TGB2_UNCW3</name>
<dbReference type="GO" id="GO:0015188">
    <property type="term" value="F:L-isoleucine transmembrane transporter activity"/>
    <property type="evidence" value="ECO:0007669"/>
    <property type="project" value="TreeGrafter"/>
</dbReference>
<feature type="domain" description="ABC transporter" evidence="4">
    <location>
        <begin position="5"/>
        <end position="253"/>
    </location>
</feature>
<sequence length="255" mass="29085">MEPILKITNLTKYFGGLKAVSNFSFEIKPGELIGLIGPNGAGKTTVFNIVTGIYKSDQGDIFFGKDLITGLKPYQISQKGIARTFQNIRLFNELTVLDNVKIACHNHIKYGLYSAIFRDRKFKKEEQAIEERAFEILRIFNLESRAYDIARNLPYGEQRKLEIVRALATEPKLLLLDEPAAGMNPQETIKLMELIQFIREHFKLTIFLIEHQMRVVMSICERVAVMDFGEKIAEGNPKEIQNDPKVIEAYLGKEG</sequence>
<gene>
    <name evidence="5" type="ORF">ENV60_02475</name>
</gene>
<dbReference type="GO" id="GO:1903805">
    <property type="term" value="P:L-valine import across plasma membrane"/>
    <property type="evidence" value="ECO:0007669"/>
    <property type="project" value="TreeGrafter"/>
</dbReference>
<dbReference type="GO" id="GO:0042941">
    <property type="term" value="P:D-alanine transmembrane transport"/>
    <property type="evidence" value="ECO:0007669"/>
    <property type="project" value="TreeGrafter"/>
</dbReference>
<dbReference type="CDD" id="cd03219">
    <property type="entry name" value="ABC_Mj1267_LivG_branched"/>
    <property type="match status" value="1"/>
</dbReference>
<keyword evidence="3 5" id="KW-0067">ATP-binding</keyword>
<accession>A0A7C4TGB2</accession>
<dbReference type="EMBL" id="DTGZ01000044">
    <property type="protein sequence ID" value="HGV97143.1"/>
    <property type="molecule type" value="Genomic_DNA"/>
</dbReference>
<dbReference type="GO" id="GO:0005524">
    <property type="term" value="F:ATP binding"/>
    <property type="evidence" value="ECO:0007669"/>
    <property type="project" value="UniProtKB-KW"/>
</dbReference>
<dbReference type="GO" id="GO:0015192">
    <property type="term" value="F:L-phenylalanine transmembrane transporter activity"/>
    <property type="evidence" value="ECO:0007669"/>
    <property type="project" value="TreeGrafter"/>
</dbReference>
<dbReference type="InterPro" id="IPR003439">
    <property type="entry name" value="ABC_transporter-like_ATP-bd"/>
</dbReference>
<evidence type="ECO:0000256" key="2">
    <source>
        <dbReference type="ARBA" id="ARBA00022741"/>
    </source>
</evidence>
<dbReference type="PANTHER" id="PTHR45772:SF7">
    <property type="entry name" value="AMINO ACID ABC TRANSPORTER ATP-BINDING PROTEIN"/>
    <property type="match status" value="1"/>
</dbReference>
<dbReference type="Pfam" id="PF00005">
    <property type="entry name" value="ABC_tran"/>
    <property type="match status" value="1"/>
</dbReference>
<evidence type="ECO:0000256" key="1">
    <source>
        <dbReference type="ARBA" id="ARBA00022448"/>
    </source>
</evidence>
<dbReference type="InterPro" id="IPR051120">
    <property type="entry name" value="ABC_AA/LPS_Transport"/>
</dbReference>
<dbReference type="Gene3D" id="3.40.50.300">
    <property type="entry name" value="P-loop containing nucleotide triphosphate hydrolases"/>
    <property type="match status" value="1"/>
</dbReference>
<protein>
    <submittedName>
        <fullName evidence="5">ABC transporter ATP-binding protein</fullName>
    </submittedName>
</protein>
<dbReference type="GO" id="GO:0016887">
    <property type="term" value="F:ATP hydrolysis activity"/>
    <property type="evidence" value="ECO:0007669"/>
    <property type="project" value="InterPro"/>
</dbReference>